<evidence type="ECO:0000256" key="1">
    <source>
        <dbReference type="SAM" id="Phobius"/>
    </source>
</evidence>
<gene>
    <name evidence="2" type="ORF">Q9313_28700</name>
</gene>
<geneLocation type="plasmid" evidence="2 3">
    <name>unnamed7</name>
</geneLocation>
<dbReference type="EMBL" id="CP132309">
    <property type="protein sequence ID" value="WLS01380.1"/>
    <property type="molecule type" value="Genomic_DNA"/>
</dbReference>
<dbReference type="RefSeq" id="WP_306041825.1">
    <property type="nucleotide sequence ID" value="NZ_CP132309.1"/>
</dbReference>
<keyword evidence="1" id="KW-0812">Transmembrane</keyword>
<accession>A0AA50CVM7</accession>
<evidence type="ECO:0000313" key="3">
    <source>
        <dbReference type="Proteomes" id="UP001234585"/>
    </source>
</evidence>
<protein>
    <submittedName>
        <fullName evidence="2">Uncharacterized protein</fullName>
    </submittedName>
</protein>
<proteinExistence type="predicted"/>
<feature type="transmembrane region" description="Helical" evidence="1">
    <location>
        <begin position="72"/>
        <end position="90"/>
    </location>
</feature>
<name>A0AA50CVM7_9HYPH</name>
<evidence type="ECO:0000313" key="2">
    <source>
        <dbReference type="EMBL" id="WLS01380.1"/>
    </source>
</evidence>
<dbReference type="Proteomes" id="UP001234585">
    <property type="component" value="Plasmid unnamed7"/>
</dbReference>
<reference evidence="2 3" key="1">
    <citation type="submission" date="2023-08" db="EMBL/GenBank/DDBJ databases">
        <title>Pathogen: clinical or host-associated sample.</title>
        <authorList>
            <person name="Hergert J."/>
            <person name="Casey R."/>
            <person name="Wagner J."/>
            <person name="Young E.L."/>
            <person name="Oakeson K.F."/>
        </authorList>
    </citation>
    <scope>NUCLEOTIDE SEQUENCE [LARGE SCALE GENOMIC DNA]</scope>
    <source>
        <strain evidence="2 3">1760953</strain>
        <plasmid evidence="2 3">unnamed7</plasmid>
    </source>
</reference>
<sequence length="105" mass="11727">MFLPKYLRPIYDVESHKLTATEKAVRFVVFTPFLILFSAPKVLATVFMMVLGIWGIALAANGFDTLISNPGAYRWEITIAILIVVTLIVSTKTASAIRKYFLPFG</sequence>
<dbReference type="AlphaFoldDB" id="A0AA50CVM7"/>
<keyword evidence="1" id="KW-1133">Transmembrane helix</keyword>
<keyword evidence="3" id="KW-1185">Reference proteome</keyword>
<organism evidence="2 3">
    <name type="scientific">Shinella sumterensis</name>
    <dbReference type="NCBI Taxonomy" id="1967501"/>
    <lineage>
        <taxon>Bacteria</taxon>
        <taxon>Pseudomonadati</taxon>
        <taxon>Pseudomonadota</taxon>
        <taxon>Alphaproteobacteria</taxon>
        <taxon>Hyphomicrobiales</taxon>
        <taxon>Rhizobiaceae</taxon>
        <taxon>Shinella</taxon>
    </lineage>
</organism>
<keyword evidence="1" id="KW-0472">Membrane</keyword>
<keyword evidence="2" id="KW-0614">Plasmid</keyword>
<feature type="transmembrane region" description="Helical" evidence="1">
    <location>
        <begin position="27"/>
        <end position="60"/>
    </location>
</feature>